<protein>
    <submittedName>
        <fullName evidence="2">Uncharacterized protein</fullName>
    </submittedName>
</protein>
<keyword evidence="1" id="KW-0472">Membrane</keyword>
<evidence type="ECO:0000313" key="2">
    <source>
        <dbReference type="EMBL" id="MBS3061646.1"/>
    </source>
</evidence>
<accession>A0A8T4LFH5</accession>
<dbReference type="AlphaFoldDB" id="A0A8T4LFH5"/>
<comment type="caution">
    <text evidence="2">The sequence shown here is derived from an EMBL/GenBank/DDBJ whole genome shotgun (WGS) entry which is preliminary data.</text>
</comment>
<evidence type="ECO:0000256" key="1">
    <source>
        <dbReference type="SAM" id="Phobius"/>
    </source>
</evidence>
<name>A0A8T4LFH5_9ARCH</name>
<reference evidence="2" key="2">
    <citation type="submission" date="2021-05" db="EMBL/GenBank/DDBJ databases">
        <title>Protein family content uncovers lineage relationships and bacterial pathway maintenance mechanisms in DPANN archaea.</title>
        <authorList>
            <person name="Castelle C.J."/>
            <person name="Meheust R."/>
            <person name="Jaffe A.L."/>
            <person name="Seitz K."/>
            <person name="Gong X."/>
            <person name="Baker B.J."/>
            <person name="Banfield J.F."/>
        </authorList>
    </citation>
    <scope>NUCLEOTIDE SEQUENCE</scope>
    <source>
        <strain evidence="2">RIFCSPLOWO2_01_FULL_AR10_48_17</strain>
    </source>
</reference>
<organism evidence="2 3">
    <name type="scientific">Candidatus Iainarchaeum sp</name>
    <dbReference type="NCBI Taxonomy" id="3101447"/>
    <lineage>
        <taxon>Archaea</taxon>
        <taxon>Candidatus Iainarchaeota</taxon>
        <taxon>Candidatus Iainarchaeia</taxon>
        <taxon>Candidatus Iainarchaeales</taxon>
        <taxon>Candidatus Iainarchaeaceae</taxon>
        <taxon>Candidatus Iainarchaeum</taxon>
    </lineage>
</organism>
<evidence type="ECO:0000313" key="3">
    <source>
        <dbReference type="Proteomes" id="UP000675968"/>
    </source>
</evidence>
<keyword evidence="1" id="KW-1133">Transmembrane helix</keyword>
<dbReference type="Proteomes" id="UP000675968">
    <property type="component" value="Unassembled WGS sequence"/>
</dbReference>
<sequence>MLRNLGFSTGVAILIGILILGLLIYAGSGWFFSGEPFIDPDEPICGNTVCETGENYFTCLLDCFACNENGECEAEIGENYNSCRKDCPVPMCNNNGKCDPKENASNCPMDCKIESGPCIKDGFCNARIGETIASCSDDCNVTRPFCGDRNCSRNESCSACPSDCGACPPNPVCGNNRKEGTEACDGSDLAGQSCQSKGFLSGSLSCVSSCADFNVSGCVSNPSPVCGNNIREGNEKCDGSDLNNQTCASRGFQSGSLSCLSNCSDFNASLCASLSMPVCGDNVKEGGEKCDGWDLDSRTCQTEGFVSGLLSCGSNCQDFNISNCSMQAALVPIARWDVVPFQRINPGETLNLGVVAFSIPGIQKVEFAVSGQGYSGGTKTATSMTLNPQTGVWEYWVSLSVSEFSSDGVISVEAKVVGKDGGIRDQSTGGGNLGLDALIFVVNPKGTLPQAQAWVDLAGNDSTGAVNDSAKPFKTIGRAIDSIRKWRLAAGNGNNADSGIVRLNPGIHSMSKGGIAGEIPVTNEWVTVTTAVSGAKDTTILSHGNGGTPEVRLLKVTGLTLKSTGTNDFAVYVAHVPNAQVWVDDSNLVGPGRFVQAGYLVVNPAYYTNSTFFAVDYAVSGAKLARNVKIDRIGADAFRQTALIINSQADDLNPNIADLTNATYTAYGHPSDHNFVIEKTGAFRDYNWASRDRVYTGSSWSMDNCKVGGKISEDAIRILPNDCSNGRGRVWNQSDGPINATLWTEDHSDGLQWWGPGSGSPCSIGDNVIVYNNRITNARYQVMWTDGFETCPQSTGAAFVNNYFRKSYMNPNNYGNLFSWAIPTSQLVWWNNTFDSDLIWIRNLPMGRTSGMGNLFLGPLIDLGHLDFNKWANNAYAFTDNVPSGGGPTITPGIPNFIGDPGIDSFGRPIGTSVLRDRIASPLLPVDQSGSTRGSVSDVGAYEYVP</sequence>
<feature type="transmembrane region" description="Helical" evidence="1">
    <location>
        <begin position="12"/>
        <end position="32"/>
    </location>
</feature>
<reference evidence="2" key="1">
    <citation type="submission" date="2021-03" db="EMBL/GenBank/DDBJ databases">
        <authorList>
            <person name="Jaffe A."/>
        </authorList>
    </citation>
    <scope>NUCLEOTIDE SEQUENCE</scope>
    <source>
        <strain evidence="2">RIFCSPLOWO2_01_FULL_AR10_48_17</strain>
    </source>
</reference>
<gene>
    <name evidence="2" type="ORF">J4215_03620</name>
</gene>
<dbReference type="EMBL" id="JAGVWC010000010">
    <property type="protein sequence ID" value="MBS3061646.1"/>
    <property type="molecule type" value="Genomic_DNA"/>
</dbReference>
<proteinExistence type="predicted"/>
<keyword evidence="1" id="KW-0812">Transmembrane</keyword>